<comment type="caution">
    <text evidence="2">The sequence shown here is derived from an EMBL/GenBank/DDBJ whole genome shotgun (WGS) entry which is preliminary data.</text>
</comment>
<organism evidence="2 3">
    <name type="scientific">Halorubrum trueperi</name>
    <dbReference type="NCBI Taxonomy" id="2004704"/>
    <lineage>
        <taxon>Archaea</taxon>
        <taxon>Methanobacteriati</taxon>
        <taxon>Methanobacteriota</taxon>
        <taxon>Stenosarchaea group</taxon>
        <taxon>Halobacteria</taxon>
        <taxon>Halobacteriales</taxon>
        <taxon>Haloferacaceae</taxon>
        <taxon>Halorubrum</taxon>
    </lineage>
</organism>
<dbReference type="RefSeq" id="WP_379765507.1">
    <property type="nucleotide sequence ID" value="NZ_JBHSXI010000004.1"/>
</dbReference>
<evidence type="ECO:0000256" key="1">
    <source>
        <dbReference type="SAM" id="MobiDB-lite"/>
    </source>
</evidence>
<protein>
    <submittedName>
        <fullName evidence="2">Uncharacterized protein</fullName>
    </submittedName>
</protein>
<dbReference type="AlphaFoldDB" id="A0ABD5UH53"/>
<name>A0ABD5UH53_9EURY</name>
<dbReference type="EMBL" id="JBHSXI010000004">
    <property type="protein sequence ID" value="MFC6888473.1"/>
    <property type="molecule type" value="Genomic_DNA"/>
</dbReference>
<evidence type="ECO:0000313" key="2">
    <source>
        <dbReference type="EMBL" id="MFC6888473.1"/>
    </source>
</evidence>
<accession>A0ABD5UH53</accession>
<keyword evidence="3" id="KW-1185">Reference proteome</keyword>
<feature type="region of interest" description="Disordered" evidence="1">
    <location>
        <begin position="1"/>
        <end position="97"/>
    </location>
</feature>
<feature type="compositionally biased region" description="Acidic residues" evidence="1">
    <location>
        <begin position="8"/>
        <end position="18"/>
    </location>
</feature>
<reference evidence="2 3" key="1">
    <citation type="journal article" date="2019" name="Int. J. Syst. Evol. Microbiol.">
        <title>The Global Catalogue of Microorganisms (GCM) 10K type strain sequencing project: providing services to taxonomists for standard genome sequencing and annotation.</title>
        <authorList>
            <consortium name="The Broad Institute Genomics Platform"/>
            <consortium name="The Broad Institute Genome Sequencing Center for Infectious Disease"/>
            <person name="Wu L."/>
            <person name="Ma J."/>
        </authorList>
    </citation>
    <scope>NUCLEOTIDE SEQUENCE [LARGE SCALE GENOMIC DNA]</scope>
    <source>
        <strain evidence="2 3">Y73</strain>
    </source>
</reference>
<proteinExistence type="predicted"/>
<sequence length="97" mass="10197">MTGSRDEPGDEREQEDLDELRPPSTTTDPVQDPVALPDAVVESGGVREGERRGLDEPRPPSTTTDPVQDPVEPAWRERDGAASSGDEGESGAGGDGV</sequence>
<evidence type="ECO:0000313" key="3">
    <source>
        <dbReference type="Proteomes" id="UP001596333"/>
    </source>
</evidence>
<feature type="compositionally biased region" description="Basic and acidic residues" evidence="1">
    <location>
        <begin position="45"/>
        <end position="58"/>
    </location>
</feature>
<gene>
    <name evidence="2" type="ORF">ACFQEY_05370</name>
</gene>
<dbReference type="Proteomes" id="UP001596333">
    <property type="component" value="Unassembled WGS sequence"/>
</dbReference>